<accession>A0ABU2LHT7</accession>
<evidence type="ECO:0000256" key="1">
    <source>
        <dbReference type="SAM" id="MobiDB-lite"/>
    </source>
</evidence>
<dbReference type="InterPro" id="IPR016639">
    <property type="entry name" value="GST_Omega/GSH"/>
</dbReference>
<dbReference type="InterPro" id="IPR010987">
    <property type="entry name" value="Glutathione-S-Trfase_C-like"/>
</dbReference>
<organism evidence="3 4">
    <name type="scientific">Streptomyces millisiae</name>
    <dbReference type="NCBI Taxonomy" id="3075542"/>
    <lineage>
        <taxon>Bacteria</taxon>
        <taxon>Bacillati</taxon>
        <taxon>Actinomycetota</taxon>
        <taxon>Actinomycetes</taxon>
        <taxon>Kitasatosporales</taxon>
        <taxon>Streptomycetaceae</taxon>
        <taxon>Streptomyces</taxon>
    </lineage>
</organism>
<dbReference type="Proteomes" id="UP001183420">
    <property type="component" value="Unassembled WGS sequence"/>
</dbReference>
<dbReference type="PROSITE" id="PS50405">
    <property type="entry name" value="GST_CTER"/>
    <property type="match status" value="1"/>
</dbReference>
<reference evidence="4" key="1">
    <citation type="submission" date="2023-07" db="EMBL/GenBank/DDBJ databases">
        <title>30 novel species of actinomycetes from the DSMZ collection.</title>
        <authorList>
            <person name="Nouioui I."/>
        </authorList>
    </citation>
    <scope>NUCLEOTIDE SEQUENCE [LARGE SCALE GENOMIC DNA]</scope>
    <source>
        <strain evidence="4">DSM 44918</strain>
    </source>
</reference>
<dbReference type="Gene3D" id="1.20.1050.10">
    <property type="match status" value="1"/>
</dbReference>
<dbReference type="RefSeq" id="WP_311594972.1">
    <property type="nucleotide sequence ID" value="NZ_JAVREM010000002.1"/>
</dbReference>
<evidence type="ECO:0000313" key="3">
    <source>
        <dbReference type="EMBL" id="MDT0317152.1"/>
    </source>
</evidence>
<proteinExistence type="predicted"/>
<dbReference type="EMBL" id="JAVREM010000002">
    <property type="protein sequence ID" value="MDT0317152.1"/>
    <property type="molecule type" value="Genomic_DNA"/>
</dbReference>
<protein>
    <submittedName>
        <fullName evidence="3">Glutathione S-transferase C-terminal domain-containing protein</fullName>
    </submittedName>
</protein>
<name>A0ABU2LHT7_9ACTN</name>
<dbReference type="PANTHER" id="PTHR32419">
    <property type="entry name" value="GLUTATHIONYL-HYDROQUINONE REDUCTASE"/>
    <property type="match status" value="1"/>
</dbReference>
<dbReference type="Pfam" id="PF13410">
    <property type="entry name" value="GST_C_2"/>
    <property type="match status" value="1"/>
</dbReference>
<feature type="region of interest" description="Disordered" evidence="1">
    <location>
        <begin position="1"/>
        <end position="24"/>
    </location>
</feature>
<sequence length="301" mass="32552">MSTSRSTTSAPPVRPPEPAIRGRIGPDADHGFYPVAHRYHLYLSLSCPGCLRIAVTHALLGLDDRISRTLLPPVPDGPGAGYAALRAPYEATAHGYRGAARAPVLADRWTGRVVSNHTPDILRDLCLRFGGAGGPDLYPAAAEREIRELDLLCERDIGAAAQRAGQAGGDDASRAAALDTLLGALGALEERLATGPHLVGDALTAADVHLWVTLVQLDTVHRWHLDAEAVHRIAAHPRLWAFARRLLANPAFARQLRLDEIERRHHHDCRGLEAAGAAVQIIDWTATDDLLASPARQRRPR</sequence>
<evidence type="ECO:0000259" key="2">
    <source>
        <dbReference type="PROSITE" id="PS50405"/>
    </source>
</evidence>
<dbReference type="PANTHER" id="PTHR32419:SF6">
    <property type="entry name" value="GLUTATHIONE S-TRANSFERASE OMEGA-LIKE 1-RELATED"/>
    <property type="match status" value="1"/>
</dbReference>
<evidence type="ECO:0000313" key="4">
    <source>
        <dbReference type="Proteomes" id="UP001183420"/>
    </source>
</evidence>
<comment type="caution">
    <text evidence="3">The sequence shown here is derived from an EMBL/GenBank/DDBJ whole genome shotgun (WGS) entry which is preliminary data.</text>
</comment>
<gene>
    <name evidence="3" type="ORF">RNC47_02230</name>
</gene>
<dbReference type="Gene3D" id="3.40.30.10">
    <property type="entry name" value="Glutaredoxin"/>
    <property type="match status" value="1"/>
</dbReference>
<keyword evidence="4" id="KW-1185">Reference proteome</keyword>
<dbReference type="InterPro" id="IPR036282">
    <property type="entry name" value="Glutathione-S-Trfase_C_sf"/>
</dbReference>
<feature type="compositionally biased region" description="Polar residues" evidence="1">
    <location>
        <begin position="1"/>
        <end position="10"/>
    </location>
</feature>
<dbReference type="SUPFAM" id="SSF47616">
    <property type="entry name" value="GST C-terminal domain-like"/>
    <property type="match status" value="1"/>
</dbReference>
<feature type="domain" description="GST C-terminal" evidence="2">
    <location>
        <begin position="136"/>
        <end position="265"/>
    </location>
</feature>